<dbReference type="EMBL" id="ML736361">
    <property type="protein sequence ID" value="KAE8372390.1"/>
    <property type="molecule type" value="Genomic_DNA"/>
</dbReference>
<feature type="compositionally biased region" description="Low complexity" evidence="1">
    <location>
        <begin position="43"/>
        <end position="57"/>
    </location>
</feature>
<dbReference type="OrthoDB" id="4445362at2759"/>
<gene>
    <name evidence="2" type="ORF">BDV26DRAFT_297912</name>
</gene>
<evidence type="ECO:0000256" key="1">
    <source>
        <dbReference type="SAM" id="MobiDB-lite"/>
    </source>
</evidence>
<protein>
    <submittedName>
        <fullName evidence="2">Uncharacterized protein</fullName>
    </submittedName>
</protein>
<dbReference type="AlphaFoldDB" id="A0A5N7AUC3"/>
<accession>A0A5N7AUC3</accession>
<proteinExistence type="predicted"/>
<dbReference type="Proteomes" id="UP000326198">
    <property type="component" value="Unassembled WGS sequence"/>
</dbReference>
<evidence type="ECO:0000313" key="2">
    <source>
        <dbReference type="EMBL" id="KAE8372390.1"/>
    </source>
</evidence>
<keyword evidence="3" id="KW-1185">Reference proteome</keyword>
<feature type="region of interest" description="Disordered" evidence="1">
    <location>
        <begin position="18"/>
        <end position="105"/>
    </location>
</feature>
<organism evidence="2 3">
    <name type="scientific">Aspergillus bertholletiae</name>
    <dbReference type="NCBI Taxonomy" id="1226010"/>
    <lineage>
        <taxon>Eukaryota</taxon>
        <taxon>Fungi</taxon>
        <taxon>Dikarya</taxon>
        <taxon>Ascomycota</taxon>
        <taxon>Pezizomycotina</taxon>
        <taxon>Eurotiomycetes</taxon>
        <taxon>Eurotiomycetidae</taxon>
        <taxon>Eurotiales</taxon>
        <taxon>Aspergillaceae</taxon>
        <taxon>Aspergillus</taxon>
        <taxon>Aspergillus subgen. Circumdati</taxon>
    </lineage>
</organism>
<feature type="compositionally biased region" description="Acidic residues" evidence="1">
    <location>
        <begin position="68"/>
        <end position="80"/>
    </location>
</feature>
<reference evidence="2 3" key="1">
    <citation type="submission" date="2019-04" db="EMBL/GenBank/DDBJ databases">
        <title>Friends and foes A comparative genomics studyof 23 Aspergillus species from section Flavi.</title>
        <authorList>
            <consortium name="DOE Joint Genome Institute"/>
            <person name="Kjaerbolling I."/>
            <person name="Vesth T."/>
            <person name="Frisvad J.C."/>
            <person name="Nybo J.L."/>
            <person name="Theobald S."/>
            <person name="Kildgaard S."/>
            <person name="Isbrandt T."/>
            <person name="Kuo A."/>
            <person name="Sato A."/>
            <person name="Lyhne E.K."/>
            <person name="Kogle M.E."/>
            <person name="Wiebenga A."/>
            <person name="Kun R.S."/>
            <person name="Lubbers R.J."/>
            <person name="Makela M.R."/>
            <person name="Barry K."/>
            <person name="Chovatia M."/>
            <person name="Clum A."/>
            <person name="Daum C."/>
            <person name="Haridas S."/>
            <person name="He G."/>
            <person name="LaButti K."/>
            <person name="Lipzen A."/>
            <person name="Mondo S."/>
            <person name="Riley R."/>
            <person name="Salamov A."/>
            <person name="Simmons B.A."/>
            <person name="Magnuson J.K."/>
            <person name="Henrissat B."/>
            <person name="Mortensen U.H."/>
            <person name="Larsen T.O."/>
            <person name="Devries R.P."/>
            <person name="Grigoriev I.V."/>
            <person name="Machida M."/>
            <person name="Baker S.E."/>
            <person name="Andersen M.R."/>
        </authorList>
    </citation>
    <scope>NUCLEOTIDE SEQUENCE [LARGE SCALE GENOMIC DNA]</scope>
    <source>
        <strain evidence="2 3">IBT 29228</strain>
    </source>
</reference>
<evidence type="ECO:0000313" key="3">
    <source>
        <dbReference type="Proteomes" id="UP000326198"/>
    </source>
</evidence>
<sequence>MAEGHKIQNLFAKLKRLGSKTKKVRVQDPLPVEKKSAPEADSESFGSSSRRQSTSYHSEMKLALEPLPESEPEPEPESEPEPYGLRRVPTPCPVFGTAGRVRYMG</sequence>
<name>A0A5N7AUC3_9EURO</name>